<dbReference type="InterPro" id="IPR009071">
    <property type="entry name" value="HMG_box_dom"/>
</dbReference>
<proteinExistence type="predicted"/>
<reference evidence="2" key="1">
    <citation type="submission" date="2021-06" db="EMBL/GenBank/DDBJ databases">
        <authorList>
            <person name="Kallberg Y."/>
            <person name="Tangrot J."/>
            <person name="Rosling A."/>
        </authorList>
    </citation>
    <scope>NUCLEOTIDE SEQUENCE</scope>
    <source>
        <strain evidence="2">AZ414A</strain>
    </source>
</reference>
<dbReference type="EMBL" id="CAJVPK010000024">
    <property type="protein sequence ID" value="CAG8434288.1"/>
    <property type="molecule type" value="Genomic_DNA"/>
</dbReference>
<dbReference type="InterPro" id="IPR036910">
    <property type="entry name" value="HMG_box_dom_sf"/>
</dbReference>
<accession>A0A9N8V0Z3</accession>
<name>A0A9N8V0Z3_9GLOM</name>
<organism evidence="2 3">
    <name type="scientific">Diversispora eburnea</name>
    <dbReference type="NCBI Taxonomy" id="1213867"/>
    <lineage>
        <taxon>Eukaryota</taxon>
        <taxon>Fungi</taxon>
        <taxon>Fungi incertae sedis</taxon>
        <taxon>Mucoromycota</taxon>
        <taxon>Glomeromycotina</taxon>
        <taxon>Glomeromycetes</taxon>
        <taxon>Diversisporales</taxon>
        <taxon>Diversisporaceae</taxon>
        <taxon>Diversispora</taxon>
    </lineage>
</organism>
<comment type="caution">
    <text evidence="2">The sequence shown here is derived from an EMBL/GenBank/DDBJ whole genome shotgun (WGS) entry which is preliminary data.</text>
</comment>
<sequence>MTPTLRLSPDIPDSSSLPLNFEPKFYPPVVSVKDFPLKSICSRSPNSFFVYRKAFWLILHSHGYNIPMLKASKLLSKFWKEETTEVKEAYARISREVKREHEKLKRGKIWEINYKKDDHESGQYITRFSLPSLLRQDIRHDNNINDNYDSMTKIKLSGTISTVKFSVE</sequence>
<evidence type="ECO:0000259" key="1">
    <source>
        <dbReference type="Pfam" id="PF00505"/>
    </source>
</evidence>
<dbReference type="OrthoDB" id="6247875at2759"/>
<dbReference type="SUPFAM" id="SSF47095">
    <property type="entry name" value="HMG-box"/>
    <property type="match status" value="1"/>
</dbReference>
<keyword evidence="3" id="KW-1185">Reference proteome</keyword>
<dbReference type="Pfam" id="PF00505">
    <property type="entry name" value="HMG_box"/>
    <property type="match status" value="1"/>
</dbReference>
<dbReference type="AlphaFoldDB" id="A0A9N8V0Z3"/>
<feature type="domain" description="HMG box" evidence="1">
    <location>
        <begin position="42"/>
        <end position="105"/>
    </location>
</feature>
<dbReference type="Gene3D" id="1.10.30.10">
    <property type="entry name" value="High mobility group box domain"/>
    <property type="match status" value="1"/>
</dbReference>
<protein>
    <submittedName>
        <fullName evidence="2">3262_t:CDS:1</fullName>
    </submittedName>
</protein>
<gene>
    <name evidence="2" type="ORF">DEBURN_LOCUS684</name>
</gene>
<evidence type="ECO:0000313" key="2">
    <source>
        <dbReference type="EMBL" id="CAG8434288.1"/>
    </source>
</evidence>
<dbReference type="Proteomes" id="UP000789706">
    <property type="component" value="Unassembled WGS sequence"/>
</dbReference>
<evidence type="ECO:0000313" key="3">
    <source>
        <dbReference type="Proteomes" id="UP000789706"/>
    </source>
</evidence>